<reference evidence="2" key="1">
    <citation type="submission" date="2022-11" db="UniProtKB">
        <authorList>
            <consortium name="WormBaseParasite"/>
        </authorList>
    </citation>
    <scope>IDENTIFICATION</scope>
</reference>
<accession>A0AC34Q5Q4</accession>
<sequence length="272" mass="31084">MVLQNIAYFAVAVAIPGFYVGSLYYVEHKLRSNHPQALRKRFRAVSIISAASVVVTYILLKLNNDDPLDKMGFHLYGTIASAVFPLFLTSIFYSGTLVTCYLDGSLELLFSVKEWRRSFNNIQWVRYIIVGPLTEEIAFRSCGAVLILQCFPAWVAYLVYPLFFSVCHMHHLREDLHDGLSLKSALTYRLFQCSYTYLFGVYATYLFVQTGHILSPILVHAFCNSLGIPNVEEASQYPVRTRRLLWVAHISGFIGWALAFPYLLYAPLYNFI</sequence>
<dbReference type="Proteomes" id="UP000887576">
    <property type="component" value="Unplaced"/>
</dbReference>
<name>A0AC34Q5Q4_9BILA</name>
<organism evidence="1 2">
    <name type="scientific">Panagrolaimus sp. JU765</name>
    <dbReference type="NCBI Taxonomy" id="591449"/>
    <lineage>
        <taxon>Eukaryota</taxon>
        <taxon>Metazoa</taxon>
        <taxon>Ecdysozoa</taxon>
        <taxon>Nematoda</taxon>
        <taxon>Chromadorea</taxon>
        <taxon>Rhabditida</taxon>
        <taxon>Tylenchina</taxon>
        <taxon>Panagrolaimomorpha</taxon>
        <taxon>Panagrolaimoidea</taxon>
        <taxon>Panagrolaimidae</taxon>
        <taxon>Panagrolaimus</taxon>
    </lineage>
</organism>
<proteinExistence type="predicted"/>
<dbReference type="WBParaSite" id="JU765_v2.g13195.t1">
    <property type="protein sequence ID" value="JU765_v2.g13195.t1"/>
    <property type="gene ID" value="JU765_v2.g13195"/>
</dbReference>
<evidence type="ECO:0000313" key="1">
    <source>
        <dbReference type="Proteomes" id="UP000887576"/>
    </source>
</evidence>
<protein>
    <submittedName>
        <fullName evidence="2">Farnesylated proteins-converting enzyme 2</fullName>
    </submittedName>
</protein>
<evidence type="ECO:0000313" key="2">
    <source>
        <dbReference type="WBParaSite" id="JU765_v2.g13195.t1"/>
    </source>
</evidence>